<gene>
    <name evidence="3" type="ORF">METZ01_LOCUS438436</name>
</gene>
<dbReference type="GO" id="GO:0006635">
    <property type="term" value="P:fatty acid beta-oxidation"/>
    <property type="evidence" value="ECO:0007669"/>
    <property type="project" value="TreeGrafter"/>
</dbReference>
<evidence type="ECO:0008006" key="4">
    <source>
        <dbReference type="Google" id="ProtNLM"/>
    </source>
</evidence>
<dbReference type="InterPro" id="IPR029045">
    <property type="entry name" value="ClpP/crotonase-like_dom_sf"/>
</dbReference>
<protein>
    <recommendedName>
        <fullName evidence="4">Enoyl-CoA hydratase</fullName>
    </recommendedName>
</protein>
<dbReference type="FunFam" id="3.90.226.10:FF:000009">
    <property type="entry name" value="Carnitinyl-CoA dehydratase"/>
    <property type="match status" value="1"/>
</dbReference>
<dbReference type="EMBL" id="UINC01177773">
    <property type="protein sequence ID" value="SVD85582.1"/>
    <property type="molecule type" value="Genomic_DNA"/>
</dbReference>
<dbReference type="Pfam" id="PF00378">
    <property type="entry name" value="ECH_1"/>
    <property type="match status" value="1"/>
</dbReference>
<sequence>MSIRFEREGRLAWVTIDRPEAMNALDMAHNEELNRVWAEFRDDEGLWVAILTGAGNKAFSAGADLKTLIPAQGEGVMEDWNFGGITRGFKTFKPIIAAVNGVALAGGLEMVLACDLRVAADHARLGLAEVKWAIIPGAGGTQRLPRAIPLARAMEMILTGDPITADEAYQLGLVNRVVSADSLMAEARSLAETLLARGPLALRAAKQAVLEGARLSF</sequence>
<evidence type="ECO:0000313" key="3">
    <source>
        <dbReference type="EMBL" id="SVD85582.1"/>
    </source>
</evidence>
<evidence type="ECO:0000256" key="1">
    <source>
        <dbReference type="ARBA" id="ARBA00005254"/>
    </source>
</evidence>
<proteinExistence type="inferred from homology"/>
<keyword evidence="2" id="KW-0456">Lyase</keyword>
<accession>A0A382YQN6</accession>
<name>A0A382YQN6_9ZZZZ</name>
<dbReference type="InterPro" id="IPR018376">
    <property type="entry name" value="Enoyl-CoA_hyd/isom_CS"/>
</dbReference>
<evidence type="ECO:0000256" key="2">
    <source>
        <dbReference type="ARBA" id="ARBA00023239"/>
    </source>
</evidence>
<dbReference type="PANTHER" id="PTHR11941:SF54">
    <property type="entry name" value="ENOYL-COA HYDRATASE, MITOCHONDRIAL"/>
    <property type="match status" value="1"/>
</dbReference>
<dbReference type="SUPFAM" id="SSF52096">
    <property type="entry name" value="ClpP/crotonase"/>
    <property type="match status" value="1"/>
</dbReference>
<feature type="non-terminal residue" evidence="3">
    <location>
        <position position="217"/>
    </location>
</feature>
<dbReference type="AlphaFoldDB" id="A0A382YQN6"/>
<organism evidence="3">
    <name type="scientific">marine metagenome</name>
    <dbReference type="NCBI Taxonomy" id="408172"/>
    <lineage>
        <taxon>unclassified sequences</taxon>
        <taxon>metagenomes</taxon>
        <taxon>ecological metagenomes</taxon>
    </lineage>
</organism>
<comment type="similarity">
    <text evidence="1">Belongs to the enoyl-CoA hydratase/isomerase family.</text>
</comment>
<dbReference type="GO" id="GO:0016829">
    <property type="term" value="F:lyase activity"/>
    <property type="evidence" value="ECO:0007669"/>
    <property type="project" value="UniProtKB-KW"/>
</dbReference>
<reference evidence="3" key="1">
    <citation type="submission" date="2018-05" db="EMBL/GenBank/DDBJ databases">
        <authorList>
            <person name="Lanie J.A."/>
            <person name="Ng W.-L."/>
            <person name="Kazmierczak K.M."/>
            <person name="Andrzejewski T.M."/>
            <person name="Davidsen T.M."/>
            <person name="Wayne K.J."/>
            <person name="Tettelin H."/>
            <person name="Glass J.I."/>
            <person name="Rusch D."/>
            <person name="Podicherti R."/>
            <person name="Tsui H.-C.T."/>
            <person name="Winkler M.E."/>
        </authorList>
    </citation>
    <scope>NUCLEOTIDE SEQUENCE</scope>
</reference>
<dbReference type="CDD" id="cd06558">
    <property type="entry name" value="crotonase-like"/>
    <property type="match status" value="1"/>
</dbReference>
<dbReference type="PANTHER" id="PTHR11941">
    <property type="entry name" value="ENOYL-COA HYDRATASE-RELATED"/>
    <property type="match status" value="1"/>
</dbReference>
<dbReference type="Gene3D" id="3.90.226.10">
    <property type="entry name" value="2-enoyl-CoA Hydratase, Chain A, domain 1"/>
    <property type="match status" value="1"/>
</dbReference>
<dbReference type="InterPro" id="IPR001753">
    <property type="entry name" value="Enoyl-CoA_hydra/iso"/>
</dbReference>
<dbReference type="PROSITE" id="PS00166">
    <property type="entry name" value="ENOYL_COA_HYDRATASE"/>
    <property type="match status" value="1"/>
</dbReference>